<name>A0A7R9DHL7_TIMPO</name>
<sequence>MYSSYTHSFSSIDSLRLASKRPPPPSWRSSSGGIGNYPAPLRQTAVREQGGAGRGSHVTATIGPSTIRVKIVFKVALVLLKFSLGRAGVLKKCPTMYETLEVLRNPPQAIMEEEFLINQMHRLNLTEEDFEYEHRRQMAKRRAAQLENKKIIRR</sequence>
<dbReference type="Gene3D" id="1.10.472.80">
    <property type="entry name" value="Ypt/Rab-GAP domain of gyp1p, domain 3"/>
    <property type="match status" value="1"/>
</dbReference>
<organism evidence="2">
    <name type="scientific">Timema poppense</name>
    <name type="common">Walking stick</name>
    <dbReference type="NCBI Taxonomy" id="170557"/>
    <lineage>
        <taxon>Eukaryota</taxon>
        <taxon>Metazoa</taxon>
        <taxon>Ecdysozoa</taxon>
        <taxon>Arthropoda</taxon>
        <taxon>Hexapoda</taxon>
        <taxon>Insecta</taxon>
        <taxon>Pterygota</taxon>
        <taxon>Neoptera</taxon>
        <taxon>Polyneoptera</taxon>
        <taxon>Phasmatodea</taxon>
        <taxon>Timematodea</taxon>
        <taxon>Timematoidea</taxon>
        <taxon>Timematidae</taxon>
        <taxon>Timema</taxon>
    </lineage>
</organism>
<accession>A0A7R9DHL7</accession>
<feature type="region of interest" description="Disordered" evidence="1">
    <location>
        <begin position="16"/>
        <end position="39"/>
    </location>
</feature>
<gene>
    <name evidence="2" type="ORF">TPSB3V08_LOCUS9968</name>
</gene>
<evidence type="ECO:0000256" key="1">
    <source>
        <dbReference type="SAM" id="MobiDB-lite"/>
    </source>
</evidence>
<dbReference type="AlphaFoldDB" id="A0A7R9DHL7"/>
<proteinExistence type="predicted"/>
<reference evidence="2" key="1">
    <citation type="submission" date="2020-11" db="EMBL/GenBank/DDBJ databases">
        <authorList>
            <person name="Tran Van P."/>
        </authorList>
    </citation>
    <scope>NUCLEOTIDE SEQUENCE</scope>
</reference>
<evidence type="ECO:0000313" key="2">
    <source>
        <dbReference type="EMBL" id="CAD7414896.1"/>
    </source>
</evidence>
<dbReference type="EMBL" id="OD008425">
    <property type="protein sequence ID" value="CAD7414896.1"/>
    <property type="molecule type" value="Genomic_DNA"/>
</dbReference>
<protein>
    <submittedName>
        <fullName evidence="2">Uncharacterized protein</fullName>
    </submittedName>
</protein>